<feature type="compositionally biased region" description="Polar residues" evidence="1">
    <location>
        <begin position="160"/>
        <end position="180"/>
    </location>
</feature>
<keyword evidence="3" id="KW-1185">Reference proteome</keyword>
<accession>A0ABR1PSZ4</accession>
<dbReference type="Proteomes" id="UP001391051">
    <property type="component" value="Unassembled WGS sequence"/>
</dbReference>
<evidence type="ECO:0000256" key="1">
    <source>
        <dbReference type="SAM" id="MobiDB-lite"/>
    </source>
</evidence>
<dbReference type="GeneID" id="92083695"/>
<comment type="caution">
    <text evidence="2">The sequence shown here is derived from an EMBL/GenBank/DDBJ whole genome shotgun (WGS) entry which is preliminary data.</text>
</comment>
<proteinExistence type="predicted"/>
<sequence length="232" mass="25988">MNATHNKKQKDKARKRGASLRSKVIELGKHCDILSAVIYWNPTHKALEAVMYLPDGQVVPDLNQLFRDLDTTAHAPSARTLSTRINKSRRHRRADRNLSDRNQMRAIPAQLVDQESQELLDNHVEIAESITNSEIEATTAALLGRPEPHYSPGSADTAIPTCSTDAADSRNNPFGTQLLNSDDTAVSGDSFWGGAERYVYPALRVTKRPKHFKEERSSLALKVFRMLEELTE</sequence>
<dbReference type="EMBL" id="JAQQWE010000010">
    <property type="protein sequence ID" value="KAK7937543.1"/>
    <property type="molecule type" value="Genomic_DNA"/>
</dbReference>
<gene>
    <name evidence="2" type="ORF">PG986_014411</name>
</gene>
<name>A0ABR1PSZ4_9PEZI</name>
<dbReference type="RefSeq" id="XP_066692871.1">
    <property type="nucleotide sequence ID" value="XM_066850633.1"/>
</dbReference>
<reference evidence="2 3" key="1">
    <citation type="submission" date="2023-01" db="EMBL/GenBank/DDBJ databases">
        <title>Analysis of 21 Apiospora genomes using comparative genomics revels a genus with tremendous synthesis potential of carbohydrate active enzymes and secondary metabolites.</title>
        <authorList>
            <person name="Sorensen T."/>
        </authorList>
    </citation>
    <scope>NUCLEOTIDE SEQUENCE [LARGE SCALE GENOMIC DNA]</scope>
    <source>
        <strain evidence="2 3">CBS 24483</strain>
    </source>
</reference>
<evidence type="ECO:0008006" key="4">
    <source>
        <dbReference type="Google" id="ProtNLM"/>
    </source>
</evidence>
<evidence type="ECO:0000313" key="3">
    <source>
        <dbReference type="Proteomes" id="UP001391051"/>
    </source>
</evidence>
<protein>
    <recommendedName>
        <fullName evidence="4">MADS-box domain-containing protein</fullName>
    </recommendedName>
</protein>
<evidence type="ECO:0000313" key="2">
    <source>
        <dbReference type="EMBL" id="KAK7937543.1"/>
    </source>
</evidence>
<organism evidence="2 3">
    <name type="scientific">Apiospora aurea</name>
    <dbReference type="NCBI Taxonomy" id="335848"/>
    <lineage>
        <taxon>Eukaryota</taxon>
        <taxon>Fungi</taxon>
        <taxon>Dikarya</taxon>
        <taxon>Ascomycota</taxon>
        <taxon>Pezizomycotina</taxon>
        <taxon>Sordariomycetes</taxon>
        <taxon>Xylariomycetidae</taxon>
        <taxon>Amphisphaeriales</taxon>
        <taxon>Apiosporaceae</taxon>
        <taxon>Apiospora</taxon>
    </lineage>
</organism>
<feature type="region of interest" description="Disordered" evidence="1">
    <location>
        <begin position="149"/>
        <end position="180"/>
    </location>
</feature>